<evidence type="ECO:0000256" key="1">
    <source>
        <dbReference type="SAM" id="MobiDB-lite"/>
    </source>
</evidence>
<keyword evidence="3" id="KW-1185">Reference proteome</keyword>
<evidence type="ECO:0000313" key="2">
    <source>
        <dbReference type="EMBL" id="KAJ7221465.1"/>
    </source>
</evidence>
<accession>A0AAD6VSJ7</accession>
<sequence length="338" mass="35500">MSVETHVQIWTWHYTAVHVHSIYLILQWNTYVRAYHEDVFEGAAAARVSRRRQGGGGTGDRGGGAGRRKSAHIHPLERAWAVQGVQGGDDAWWQERAHGASQGGGSGRRTGHPRSRERAAMQDGGGVQRAGATCGGGGMQKAGAVCTRRCAHGRGSVQRAGDGVQRAGGGVQRAGGGVQRAGGGVQRAGVACRGTGDFHTVVEGSGSAGQERAHARSIACARQRRREVPKASSRTLIGACAGRWRRRGALRKSPCTLIGACTGRWKAAERRKKSLCTLMGACGGRRWVACDAENRPVRSERAGYGTAGGGLQRVQGRRAGGAEGAGGVQMVASRRPST</sequence>
<feature type="region of interest" description="Disordered" evidence="1">
    <location>
        <begin position="46"/>
        <end position="71"/>
    </location>
</feature>
<gene>
    <name evidence="2" type="ORF">GGX14DRAFT_388633</name>
</gene>
<evidence type="ECO:0000313" key="3">
    <source>
        <dbReference type="Proteomes" id="UP001219525"/>
    </source>
</evidence>
<feature type="compositionally biased region" description="Gly residues" evidence="1">
    <location>
        <begin position="318"/>
        <end position="327"/>
    </location>
</feature>
<feature type="region of interest" description="Disordered" evidence="1">
    <location>
        <begin position="157"/>
        <end position="182"/>
    </location>
</feature>
<feature type="region of interest" description="Disordered" evidence="1">
    <location>
        <begin position="97"/>
        <end position="127"/>
    </location>
</feature>
<dbReference type="EMBL" id="JARJCW010000008">
    <property type="protein sequence ID" value="KAJ7221465.1"/>
    <property type="molecule type" value="Genomic_DNA"/>
</dbReference>
<name>A0AAD6VSJ7_9AGAR</name>
<dbReference type="Proteomes" id="UP001219525">
    <property type="component" value="Unassembled WGS sequence"/>
</dbReference>
<protein>
    <submittedName>
        <fullName evidence="2">Uncharacterized protein</fullName>
    </submittedName>
</protein>
<feature type="region of interest" description="Disordered" evidence="1">
    <location>
        <begin position="301"/>
        <end position="338"/>
    </location>
</feature>
<dbReference type="AlphaFoldDB" id="A0AAD6VSJ7"/>
<feature type="compositionally biased region" description="Gly residues" evidence="1">
    <location>
        <begin position="166"/>
        <end position="182"/>
    </location>
</feature>
<proteinExistence type="predicted"/>
<feature type="compositionally biased region" description="Gly residues" evidence="1">
    <location>
        <begin position="54"/>
        <end position="65"/>
    </location>
</feature>
<reference evidence="2" key="1">
    <citation type="submission" date="2023-03" db="EMBL/GenBank/DDBJ databases">
        <title>Massive genome expansion in bonnet fungi (Mycena s.s.) driven by repeated elements and novel gene families across ecological guilds.</title>
        <authorList>
            <consortium name="Lawrence Berkeley National Laboratory"/>
            <person name="Harder C.B."/>
            <person name="Miyauchi S."/>
            <person name="Viragh M."/>
            <person name="Kuo A."/>
            <person name="Thoen E."/>
            <person name="Andreopoulos B."/>
            <person name="Lu D."/>
            <person name="Skrede I."/>
            <person name="Drula E."/>
            <person name="Henrissat B."/>
            <person name="Morin E."/>
            <person name="Kohler A."/>
            <person name="Barry K."/>
            <person name="LaButti K."/>
            <person name="Morin E."/>
            <person name="Salamov A."/>
            <person name="Lipzen A."/>
            <person name="Mereny Z."/>
            <person name="Hegedus B."/>
            <person name="Baldrian P."/>
            <person name="Stursova M."/>
            <person name="Weitz H."/>
            <person name="Taylor A."/>
            <person name="Grigoriev I.V."/>
            <person name="Nagy L.G."/>
            <person name="Martin F."/>
            <person name="Kauserud H."/>
        </authorList>
    </citation>
    <scope>NUCLEOTIDE SEQUENCE</scope>
    <source>
        <strain evidence="2">9144</strain>
    </source>
</reference>
<organism evidence="2 3">
    <name type="scientific">Mycena pura</name>
    <dbReference type="NCBI Taxonomy" id="153505"/>
    <lineage>
        <taxon>Eukaryota</taxon>
        <taxon>Fungi</taxon>
        <taxon>Dikarya</taxon>
        <taxon>Basidiomycota</taxon>
        <taxon>Agaricomycotina</taxon>
        <taxon>Agaricomycetes</taxon>
        <taxon>Agaricomycetidae</taxon>
        <taxon>Agaricales</taxon>
        <taxon>Marasmiineae</taxon>
        <taxon>Mycenaceae</taxon>
        <taxon>Mycena</taxon>
    </lineage>
</organism>
<comment type="caution">
    <text evidence="2">The sequence shown here is derived from an EMBL/GenBank/DDBJ whole genome shotgun (WGS) entry which is preliminary data.</text>
</comment>